<dbReference type="PANTHER" id="PTHR11629:SF63">
    <property type="entry name" value="V-TYPE PROTON ATPASE SUBUNIT A"/>
    <property type="match status" value="1"/>
</dbReference>
<reference evidence="9" key="2">
    <citation type="submission" date="2010-05" db="EMBL/GenBank/DDBJ databases">
        <title>Revision and reannotation of the Halomonas elongata DSM 2581(T) genome.</title>
        <authorList>
            <person name="Pfeiffer F."/>
            <person name="Bagyan I."/>
            <person name="Alfaro-Espinoza G."/>
            <person name="Zamora-Lagos M.A."/>
            <person name="Habermann B."/>
            <person name="Oesterhelt D."/>
            <person name="Kunte H.J."/>
        </authorList>
    </citation>
    <scope>NUCLEOTIDE SEQUENCE</scope>
    <source>
        <strain evidence="9">Type strain: DSM 2581</strain>
    </source>
</reference>
<evidence type="ECO:0000256" key="7">
    <source>
        <dbReference type="ARBA" id="ARBA00023136"/>
    </source>
</evidence>
<name>E1V376_HALED</name>
<evidence type="ECO:0000256" key="8">
    <source>
        <dbReference type="SAM" id="Phobius"/>
    </source>
</evidence>
<dbReference type="GO" id="GO:0016787">
    <property type="term" value="F:hydrolase activity"/>
    <property type="evidence" value="ECO:0007669"/>
    <property type="project" value="UniProtKB-KW"/>
</dbReference>
<dbReference type="EMBL" id="CP139472">
    <property type="protein sequence ID" value="WPU48720.1"/>
    <property type="molecule type" value="Genomic_DNA"/>
</dbReference>
<dbReference type="AlphaFoldDB" id="E1V376"/>
<feature type="transmembrane region" description="Helical" evidence="8">
    <location>
        <begin position="308"/>
        <end position="339"/>
    </location>
</feature>
<feature type="transmembrane region" description="Helical" evidence="8">
    <location>
        <begin position="457"/>
        <end position="475"/>
    </location>
</feature>
<dbReference type="EMBL" id="FN869568">
    <property type="protein sequence ID" value="CBV42555.1"/>
    <property type="molecule type" value="Genomic_DNA"/>
</dbReference>
<keyword evidence="4 8" id="KW-0812">Transmembrane</keyword>
<comment type="subcellular location">
    <subcellularLocation>
        <location evidence="1">Membrane</location>
        <topology evidence="1">Multi-pass membrane protein</topology>
    </subcellularLocation>
</comment>
<proteinExistence type="inferred from homology"/>
<dbReference type="GO" id="GO:0007035">
    <property type="term" value="P:vacuolar acidification"/>
    <property type="evidence" value="ECO:0007669"/>
    <property type="project" value="TreeGrafter"/>
</dbReference>
<dbReference type="OrthoDB" id="9803814at2"/>
<evidence type="ECO:0000313" key="10">
    <source>
        <dbReference type="EMBL" id="WPU48720.1"/>
    </source>
</evidence>
<sequence>MTIVAMRRATLIGRREDKHRVLSRLQELGLVHVDTGQVSSGEPHRDHVRLLEALEYLLDCPLRRRLHRLEERPELGALLDEIEHNRSRRERLHDRRTLLHRHRAELAPWGEFEFTPLEEIGGQRLWFYLVPLSQRHAIEAIELPRMVVNRDHRHLYLVVISPTEPPAEQVPFERSHTGGLSLKSIREEEAALETSLEQLEAERYLLTQWIHFLASRVAAASNADELGRVEMVTRDDDALFLLDVWVPEAAVAQLEALCDESRLAVVHGPPAPREEPPVLLENPEWGAGGEEALKFFQLPGYRSWDPSLMVFFSFVLFFAVILADAGYALVVGLACWLARRRWGASRVGRRLTGLGLAMSGAALVYGVVVGSYFGVTPPPGSWLGSLHLLDMEDFQNMMTLSIGVGVLHLMLANGLAAWNVRTRWRALGYIGWVLILASGFLTWRATQQPVPAPLPGIPWTYGLILGVLLVLGFSGDGPFDSWRHRLMHFMRGLTSLGELAQAFGNALSYMRLFALGLSSASMAVTFNHLAVQARDGLDGGGTLAFLLILLLGHGLNFALALMGGVVHGLRLNLIEFLRWGVHGEGRPYRAFANKEESTWIK</sequence>
<dbReference type="Proteomes" id="UP000008707">
    <property type="component" value="Chromosome"/>
</dbReference>
<dbReference type="HOGENOM" id="CLU_025558_1_1_6"/>
<keyword evidence="7 8" id="KW-0472">Membrane</keyword>
<keyword evidence="12" id="KW-1185">Reference proteome</keyword>
<evidence type="ECO:0000256" key="4">
    <source>
        <dbReference type="ARBA" id="ARBA00022692"/>
    </source>
</evidence>
<dbReference type="PANTHER" id="PTHR11629">
    <property type="entry name" value="VACUOLAR PROTON ATPASES"/>
    <property type="match status" value="1"/>
</dbReference>
<accession>E1V376</accession>
<dbReference type="eggNOG" id="COG1269">
    <property type="taxonomic scope" value="Bacteria"/>
</dbReference>
<dbReference type="InterPro" id="IPR002490">
    <property type="entry name" value="V-ATPase_116kDa_su"/>
</dbReference>
<evidence type="ECO:0000256" key="5">
    <source>
        <dbReference type="ARBA" id="ARBA00022989"/>
    </source>
</evidence>
<reference evidence="10 12" key="4">
    <citation type="submission" date="2023-11" db="EMBL/GenBank/DDBJ databases">
        <title>MicrobeMod: A computational toolkit for identifying prokaryotic methylation and restriction-modification with nanopore sequencing.</title>
        <authorList>
            <person name="Crits-Christoph A."/>
            <person name="Kang S.C."/>
            <person name="Lee H."/>
            <person name="Ostrov N."/>
        </authorList>
    </citation>
    <scope>NUCLEOTIDE SEQUENCE [LARGE SCALE GENOMIC DNA]</scope>
    <source>
        <strain evidence="10 12">ATCC 33173</strain>
    </source>
</reference>
<evidence type="ECO:0000313" key="11">
    <source>
        <dbReference type="Proteomes" id="UP000008707"/>
    </source>
</evidence>
<dbReference type="GO" id="GO:0016471">
    <property type="term" value="C:vacuolar proton-transporting V-type ATPase complex"/>
    <property type="evidence" value="ECO:0007669"/>
    <property type="project" value="TreeGrafter"/>
</dbReference>
<organism evidence="9 11">
    <name type="scientific">Halomonas elongata (strain ATCC 33173 / DSM 2581 / NBRC 15536 / NCIMB 2198 / 1H9)</name>
    <dbReference type="NCBI Taxonomy" id="768066"/>
    <lineage>
        <taxon>Bacteria</taxon>
        <taxon>Pseudomonadati</taxon>
        <taxon>Pseudomonadota</taxon>
        <taxon>Gammaproteobacteria</taxon>
        <taxon>Oceanospirillales</taxon>
        <taxon>Halomonadaceae</taxon>
        <taxon>Halomonas</taxon>
    </lineage>
</organism>
<feature type="transmembrane region" description="Helical" evidence="8">
    <location>
        <begin position="351"/>
        <end position="374"/>
    </location>
</feature>
<comment type="similarity">
    <text evidence="2">Belongs to the V-ATPase 116 kDa subunit family.</text>
</comment>
<dbReference type="GO" id="GO:0046961">
    <property type="term" value="F:proton-transporting ATPase activity, rotational mechanism"/>
    <property type="evidence" value="ECO:0007669"/>
    <property type="project" value="InterPro"/>
</dbReference>
<dbReference type="GO" id="GO:0033179">
    <property type="term" value="C:proton-transporting V-type ATPase, V0 domain"/>
    <property type="evidence" value="ECO:0007669"/>
    <property type="project" value="InterPro"/>
</dbReference>
<keyword evidence="3" id="KW-0813">Transport</keyword>
<reference evidence="9" key="1">
    <citation type="journal article" date="2010" name="Environ. Microbiol.">
        <title>A blueprint of ectoine metabolism from the genome of the industrial producer Halomonas elongata DSM 2581(T).</title>
        <authorList>
            <person name="Schwibbert K."/>
            <person name="Marin-Sanguino A."/>
            <person name="Bagyan I."/>
            <person name="Heidrich G."/>
            <person name="Lentzen G."/>
            <person name="Seitz H."/>
            <person name="Rampp M."/>
            <person name="Schuster S.C."/>
            <person name="Klenk H.P."/>
            <person name="Pfeiffer F."/>
            <person name="Oesterhelt D."/>
            <person name="Kunte H.J."/>
        </authorList>
    </citation>
    <scope>NUCLEOTIDE SEQUENCE</scope>
    <source>
        <strain evidence="9">Type strain: DSM 2581</strain>
    </source>
</reference>
<dbReference type="Proteomes" id="UP001322512">
    <property type="component" value="Chromosome"/>
</dbReference>
<keyword evidence="6" id="KW-0406">Ion transport</keyword>
<feature type="transmembrane region" description="Helical" evidence="8">
    <location>
        <begin position="543"/>
        <end position="569"/>
    </location>
</feature>
<dbReference type="GeneID" id="91010007"/>
<evidence type="ECO:0000256" key="2">
    <source>
        <dbReference type="ARBA" id="ARBA00009904"/>
    </source>
</evidence>
<dbReference type="RefSeq" id="WP_013332427.1">
    <property type="nucleotide sequence ID" value="NC_014532.2"/>
</dbReference>
<evidence type="ECO:0000256" key="3">
    <source>
        <dbReference type="ARBA" id="ARBA00022448"/>
    </source>
</evidence>
<feature type="transmembrane region" description="Helical" evidence="8">
    <location>
        <begin position="427"/>
        <end position="445"/>
    </location>
</feature>
<dbReference type="GO" id="GO:0051117">
    <property type="term" value="F:ATPase binding"/>
    <property type="evidence" value="ECO:0007669"/>
    <property type="project" value="TreeGrafter"/>
</dbReference>
<feature type="transmembrane region" description="Helical" evidence="8">
    <location>
        <begin position="394"/>
        <end position="415"/>
    </location>
</feature>
<dbReference type="EC" id="3.6.3.14" evidence="9"/>
<dbReference type="KEGG" id="hel:HELO_2671"/>
<reference evidence="11" key="3">
    <citation type="journal article" date="2011" name="Environ. Microbiol.">
        <title>A blueprint of ectoine metabolism from the genome of the industrial producer Halomonas elongata DSM 2581(T).</title>
        <authorList>
            <person name="Schwibbert K."/>
            <person name="Marin-Sanguino A."/>
            <person name="Bagyan I."/>
            <person name="Heidrich G."/>
            <person name="Lentzen G."/>
            <person name="Seitz H."/>
            <person name="Rampp M."/>
            <person name="Schuster S.C."/>
            <person name="Klenk H.P."/>
            <person name="Pfeiffer F."/>
            <person name="Oesterhelt D."/>
            <person name="Kunte H.J."/>
        </authorList>
    </citation>
    <scope>NUCLEOTIDE SEQUENCE [LARGE SCALE GENOMIC DNA]</scope>
    <source>
        <strain evidence="11">ATCC 33173 / DSM 2581 / NBRC 15536 / NCIMB 2198 / 1H9</strain>
    </source>
</reference>
<evidence type="ECO:0000256" key="1">
    <source>
        <dbReference type="ARBA" id="ARBA00004141"/>
    </source>
</evidence>
<keyword evidence="9" id="KW-0378">Hydrolase</keyword>
<feature type="transmembrane region" description="Helical" evidence="8">
    <location>
        <begin position="512"/>
        <end position="531"/>
    </location>
</feature>
<protein>
    <submittedName>
        <fullName evidence="9">V-type ATP synthase subunit I</fullName>
        <ecNumber evidence="9">3.6.3.14</ecNumber>
    </submittedName>
</protein>
<keyword evidence="5 8" id="KW-1133">Transmembrane helix</keyword>
<gene>
    <name evidence="9" type="primary">atvI</name>
    <name evidence="9" type="ordered locus">HELO_2671</name>
    <name evidence="10" type="ORF">SR933_07460</name>
</gene>
<evidence type="ECO:0000256" key="6">
    <source>
        <dbReference type="ARBA" id="ARBA00023065"/>
    </source>
</evidence>
<evidence type="ECO:0000313" key="9">
    <source>
        <dbReference type="EMBL" id="CBV42555.1"/>
    </source>
</evidence>
<evidence type="ECO:0000313" key="12">
    <source>
        <dbReference type="Proteomes" id="UP001322512"/>
    </source>
</evidence>
<dbReference type="STRING" id="768066.HELO_2671"/>